<dbReference type="InterPro" id="IPR036047">
    <property type="entry name" value="F-box-like_dom_sf"/>
</dbReference>
<feature type="region of interest" description="Disordered" evidence="1">
    <location>
        <begin position="95"/>
        <end position="116"/>
    </location>
</feature>
<accession>A0A9P8GHR7</accession>
<evidence type="ECO:0000256" key="1">
    <source>
        <dbReference type="SAM" id="MobiDB-lite"/>
    </source>
</evidence>
<gene>
    <name evidence="3" type="ORF">KCV03_g4413</name>
</gene>
<proteinExistence type="predicted"/>
<dbReference type="Gene3D" id="3.80.10.10">
    <property type="entry name" value="Ribonuclease Inhibitor"/>
    <property type="match status" value="1"/>
</dbReference>
<evidence type="ECO:0000313" key="3">
    <source>
        <dbReference type="EMBL" id="KAH0223157.1"/>
    </source>
</evidence>
<name>A0A9P8GHR7_AURME</name>
<dbReference type="EMBL" id="JAHFYH010000026">
    <property type="protein sequence ID" value="KAH0223157.1"/>
    <property type="molecule type" value="Genomic_DNA"/>
</dbReference>
<feature type="non-terminal residue" evidence="3">
    <location>
        <position position="1"/>
    </location>
</feature>
<dbReference type="SUPFAM" id="SSF52047">
    <property type="entry name" value="RNI-like"/>
    <property type="match status" value="1"/>
</dbReference>
<dbReference type="CDD" id="cd09917">
    <property type="entry name" value="F-box_SF"/>
    <property type="match status" value="1"/>
</dbReference>
<feature type="domain" description="F-box" evidence="2">
    <location>
        <begin position="1"/>
        <end position="31"/>
    </location>
</feature>
<sequence>MDALPLELQQRICSYLTIKDLKSLRLASKVWTAAACRDLLPRIFLFNHPDSCQEVQDIANHPYLKHSVTTLVIDTSCIHPDLKFDQWARNLANSSSTPRSEEVETVTSGSDARAERISHREKLRSDTLKLRKQWRSYCADQQASLKRLMLSSIALAFSECPRLRNLIVECNLERDYEISSSAGMLEKRKQFYHRVPFSNAESSNSKYQWSWESMHFDIWDIFKPVHNAGRSLNSLMLLDADLTCPLDWTPPNTPIFQTLKHLRQINSPTNFLTHIVASAPELESFGTFDRWNRRSYPSMPSLMSGPLLPNLRALSLNRMTKEEDLAQFLLRQSHTLQHLRIDQGYRGSFDWSRVVADVRGKLPNLRRVEFNNLSKGLLPYRWGMANYFSTVDILQGHKHKLESDPMELENGLWEDYEQMFFPVKIRA</sequence>
<dbReference type="InterPro" id="IPR001810">
    <property type="entry name" value="F-box_dom"/>
</dbReference>
<comment type="caution">
    <text evidence="3">The sequence shown here is derived from an EMBL/GenBank/DDBJ whole genome shotgun (WGS) entry which is preliminary data.</text>
</comment>
<dbReference type="InterPro" id="IPR032675">
    <property type="entry name" value="LRR_dom_sf"/>
</dbReference>
<evidence type="ECO:0000259" key="2">
    <source>
        <dbReference type="PROSITE" id="PS50181"/>
    </source>
</evidence>
<reference evidence="3" key="2">
    <citation type="submission" date="2021-08" db="EMBL/GenBank/DDBJ databases">
        <authorList>
            <person name="Gostincar C."/>
            <person name="Sun X."/>
            <person name="Song Z."/>
            <person name="Gunde-Cimerman N."/>
        </authorList>
    </citation>
    <scope>NUCLEOTIDE SEQUENCE</scope>
    <source>
        <strain evidence="3">EXF-8016</strain>
    </source>
</reference>
<organism evidence="3 4">
    <name type="scientific">Aureobasidium melanogenum</name>
    <name type="common">Aureobasidium pullulans var. melanogenum</name>
    <dbReference type="NCBI Taxonomy" id="46634"/>
    <lineage>
        <taxon>Eukaryota</taxon>
        <taxon>Fungi</taxon>
        <taxon>Dikarya</taxon>
        <taxon>Ascomycota</taxon>
        <taxon>Pezizomycotina</taxon>
        <taxon>Dothideomycetes</taxon>
        <taxon>Dothideomycetidae</taxon>
        <taxon>Dothideales</taxon>
        <taxon>Saccotheciaceae</taxon>
        <taxon>Aureobasidium</taxon>
    </lineage>
</organism>
<protein>
    <recommendedName>
        <fullName evidence="2">F-box domain-containing protein</fullName>
    </recommendedName>
</protein>
<dbReference type="PROSITE" id="PS50181">
    <property type="entry name" value="FBOX"/>
    <property type="match status" value="1"/>
</dbReference>
<evidence type="ECO:0000313" key="4">
    <source>
        <dbReference type="Proteomes" id="UP000767238"/>
    </source>
</evidence>
<reference evidence="3" key="1">
    <citation type="journal article" date="2021" name="J Fungi (Basel)">
        <title>Virulence traits and population genomics of the black yeast Aureobasidium melanogenum.</title>
        <authorList>
            <person name="Cernosa A."/>
            <person name="Sun X."/>
            <person name="Gostincar C."/>
            <person name="Fang C."/>
            <person name="Gunde-Cimerman N."/>
            <person name="Song Z."/>
        </authorList>
    </citation>
    <scope>NUCLEOTIDE SEQUENCE</scope>
    <source>
        <strain evidence="3">EXF-8016</strain>
    </source>
</reference>
<dbReference type="SUPFAM" id="SSF81383">
    <property type="entry name" value="F-box domain"/>
    <property type="match status" value="1"/>
</dbReference>
<dbReference type="OrthoDB" id="5422579at2759"/>
<dbReference type="AlphaFoldDB" id="A0A9P8GHR7"/>
<dbReference type="Proteomes" id="UP000767238">
    <property type="component" value="Unassembled WGS sequence"/>
</dbReference>
<dbReference type="Pfam" id="PF12937">
    <property type="entry name" value="F-box-like"/>
    <property type="match status" value="1"/>
</dbReference>